<sequence length="62" mass="7657">MGFYEERIKVRDQLDAIYSFLSYIEHERIDDFIKNSSLRIKYGKLPDWRVKELMEKEASEYY</sequence>
<dbReference type="EMBL" id="LAZR01007729">
    <property type="protein sequence ID" value="KKM83335.1"/>
    <property type="molecule type" value="Genomic_DNA"/>
</dbReference>
<gene>
    <name evidence="1" type="ORF">LCGC14_1310430</name>
</gene>
<dbReference type="AlphaFoldDB" id="A0A0F9N3R8"/>
<reference evidence="1" key="1">
    <citation type="journal article" date="2015" name="Nature">
        <title>Complex archaea that bridge the gap between prokaryotes and eukaryotes.</title>
        <authorList>
            <person name="Spang A."/>
            <person name="Saw J.H."/>
            <person name="Jorgensen S.L."/>
            <person name="Zaremba-Niedzwiedzka K."/>
            <person name="Martijn J."/>
            <person name="Lind A.E."/>
            <person name="van Eijk R."/>
            <person name="Schleper C."/>
            <person name="Guy L."/>
            <person name="Ettema T.J."/>
        </authorList>
    </citation>
    <scope>NUCLEOTIDE SEQUENCE</scope>
</reference>
<feature type="non-terminal residue" evidence="1">
    <location>
        <position position="62"/>
    </location>
</feature>
<name>A0A0F9N3R8_9ZZZZ</name>
<accession>A0A0F9N3R8</accession>
<organism evidence="1">
    <name type="scientific">marine sediment metagenome</name>
    <dbReference type="NCBI Taxonomy" id="412755"/>
    <lineage>
        <taxon>unclassified sequences</taxon>
        <taxon>metagenomes</taxon>
        <taxon>ecological metagenomes</taxon>
    </lineage>
</organism>
<protein>
    <submittedName>
        <fullName evidence="1">Uncharacterized protein</fullName>
    </submittedName>
</protein>
<proteinExistence type="predicted"/>
<comment type="caution">
    <text evidence="1">The sequence shown here is derived from an EMBL/GenBank/DDBJ whole genome shotgun (WGS) entry which is preliminary data.</text>
</comment>
<evidence type="ECO:0000313" key="1">
    <source>
        <dbReference type="EMBL" id="KKM83335.1"/>
    </source>
</evidence>